<feature type="compositionally biased region" description="Low complexity" evidence="2">
    <location>
        <begin position="263"/>
        <end position="281"/>
    </location>
</feature>
<comment type="caution">
    <text evidence="3">The sequence shown here is derived from an EMBL/GenBank/DDBJ whole genome shotgun (WGS) entry which is preliminary data.</text>
</comment>
<dbReference type="GO" id="GO:0005634">
    <property type="term" value="C:nucleus"/>
    <property type="evidence" value="ECO:0007669"/>
    <property type="project" value="UniProtKB-SubCell"/>
</dbReference>
<keyword evidence="1" id="KW-0227">DNA damage</keyword>
<gene>
    <name evidence="3" type="ORF">L596_007371</name>
</gene>
<keyword evidence="1" id="KW-0833">Ubl conjugation pathway</keyword>
<keyword evidence="1" id="KW-0808">Transferase</keyword>
<dbReference type="PANTHER" id="PTHR20973">
    <property type="entry name" value="NON-SMC ELEMENT 1-RELATED"/>
    <property type="match status" value="1"/>
</dbReference>
<keyword evidence="1" id="KW-0863">Zinc-finger</keyword>
<dbReference type="InterPro" id="IPR011513">
    <property type="entry name" value="Nse1"/>
</dbReference>
<reference evidence="3 4" key="1">
    <citation type="journal article" date="2015" name="Genome Biol.">
        <title>Comparative genomics of Steinernema reveals deeply conserved gene regulatory networks.</title>
        <authorList>
            <person name="Dillman A.R."/>
            <person name="Macchietto M."/>
            <person name="Porter C.F."/>
            <person name="Rogers A."/>
            <person name="Williams B."/>
            <person name="Antoshechkin I."/>
            <person name="Lee M.M."/>
            <person name="Goodwin Z."/>
            <person name="Lu X."/>
            <person name="Lewis E.E."/>
            <person name="Goodrich-Blair H."/>
            <person name="Stock S.P."/>
            <person name="Adams B.J."/>
            <person name="Sternberg P.W."/>
            <person name="Mortazavi A."/>
        </authorList>
    </citation>
    <scope>NUCLEOTIDE SEQUENCE [LARGE SCALE GENOMIC DNA]</scope>
    <source>
        <strain evidence="3 4">ALL</strain>
    </source>
</reference>
<dbReference type="OrthoDB" id="185455at2759"/>
<dbReference type="STRING" id="34508.A0A4U5P931"/>
<keyword evidence="1" id="KW-0479">Metal-binding</keyword>
<keyword evidence="1" id="KW-0234">DNA repair</keyword>
<proteinExistence type="inferred from homology"/>
<accession>A0A4U5P931</accession>
<evidence type="ECO:0000256" key="2">
    <source>
        <dbReference type="SAM" id="MobiDB-lite"/>
    </source>
</evidence>
<keyword evidence="1" id="KW-0539">Nucleus</keyword>
<dbReference type="GO" id="GO:0008270">
    <property type="term" value="F:zinc ion binding"/>
    <property type="evidence" value="ECO:0007669"/>
    <property type="project" value="UniProtKB-KW"/>
</dbReference>
<dbReference type="EC" id="2.3.2.27" evidence="1"/>
<sequence>MESTIDQLMAIARGDYGDYHKLLAQTLLKEAVFENLKISDFFFEILKLFEPEFRHVHLSRRERETLQEVLIHKMNDELSYVFFHIVRVTDEYEEDHRSYYAMISDMPFNESFAANVGGFTKQQMGLFDMWLQLMYVTSSNKDGRIEVDQALNAIDMMQYTMPKKQIQDVIHKMISEKWLIDEEGMLRLHPRALAELRQVLKSEPFLVPVCATCQNLISNLPTGIKCSCGRIVHKHCFETVQGAGSGTDFRCDCGNVLQSSQNAEVQESSESGGSAQENDED</sequence>
<dbReference type="Pfam" id="PF07574">
    <property type="entry name" value="SMC_Nse1"/>
    <property type="match status" value="1"/>
</dbReference>
<dbReference type="AlphaFoldDB" id="A0A4U5P931"/>
<comment type="catalytic activity">
    <reaction evidence="1">
        <text>S-ubiquitinyl-[E2 ubiquitin-conjugating enzyme]-L-cysteine + [acceptor protein]-L-lysine = [E2 ubiquitin-conjugating enzyme]-L-cysteine + N(6)-ubiquitinyl-[acceptor protein]-L-lysine.</text>
        <dbReference type="EC" id="2.3.2.27"/>
    </reaction>
</comment>
<name>A0A4U5P931_STECR</name>
<comment type="subcellular location">
    <subcellularLocation>
        <location evidence="1">Nucleus</location>
    </subcellularLocation>
</comment>
<dbReference type="Proteomes" id="UP000298663">
    <property type="component" value="Unassembled WGS sequence"/>
</dbReference>
<dbReference type="PANTHER" id="PTHR20973:SF0">
    <property type="entry name" value="NON-STRUCTURAL MAINTENANCE OF CHROMOSOMES ELEMENT 1 HOMOLOG"/>
    <property type="match status" value="1"/>
</dbReference>
<organism evidence="3 4">
    <name type="scientific">Steinernema carpocapsae</name>
    <name type="common">Entomopathogenic nematode</name>
    <dbReference type="NCBI Taxonomy" id="34508"/>
    <lineage>
        <taxon>Eukaryota</taxon>
        <taxon>Metazoa</taxon>
        <taxon>Ecdysozoa</taxon>
        <taxon>Nematoda</taxon>
        <taxon>Chromadorea</taxon>
        <taxon>Rhabditida</taxon>
        <taxon>Tylenchina</taxon>
        <taxon>Panagrolaimomorpha</taxon>
        <taxon>Strongyloidoidea</taxon>
        <taxon>Steinernematidae</taxon>
        <taxon>Steinernema</taxon>
    </lineage>
</organism>
<keyword evidence="1" id="KW-0862">Zinc</keyword>
<dbReference type="InterPro" id="IPR036388">
    <property type="entry name" value="WH-like_DNA-bd_sf"/>
</dbReference>
<dbReference type="GO" id="GO:0061630">
    <property type="term" value="F:ubiquitin protein ligase activity"/>
    <property type="evidence" value="ECO:0007669"/>
    <property type="project" value="UniProtKB-EC"/>
</dbReference>
<keyword evidence="4" id="KW-1185">Reference proteome</keyword>
<dbReference type="GO" id="GO:0030915">
    <property type="term" value="C:Smc5-Smc6 complex"/>
    <property type="evidence" value="ECO:0007669"/>
    <property type="project" value="UniProtKB-UniRule"/>
</dbReference>
<comment type="subunit">
    <text evidence="1">Component of the Smc5-Smc6 complex.</text>
</comment>
<protein>
    <recommendedName>
        <fullName evidence="1">Non-structural maintenance of chromosomes element 1 homolog</fullName>
        <ecNumber evidence="1">2.3.2.27</ecNumber>
    </recommendedName>
</protein>
<feature type="region of interest" description="Disordered" evidence="2">
    <location>
        <begin position="261"/>
        <end position="281"/>
    </location>
</feature>
<evidence type="ECO:0000313" key="3">
    <source>
        <dbReference type="EMBL" id="TKR92792.1"/>
    </source>
</evidence>
<comment type="similarity">
    <text evidence="1">Belongs to the NSE1 family.</text>
</comment>
<evidence type="ECO:0000256" key="1">
    <source>
        <dbReference type="RuleBase" id="RU368018"/>
    </source>
</evidence>
<keyword evidence="1" id="KW-0233">DNA recombination</keyword>
<reference evidence="3 4" key="2">
    <citation type="journal article" date="2019" name="G3 (Bethesda)">
        <title>Hybrid Assembly of the Genome of the Entomopathogenic Nematode Steinernema carpocapsae Identifies the X-Chromosome.</title>
        <authorList>
            <person name="Serra L."/>
            <person name="Macchietto M."/>
            <person name="Macias-Munoz A."/>
            <person name="McGill C.J."/>
            <person name="Rodriguez I.M."/>
            <person name="Rodriguez B."/>
            <person name="Murad R."/>
            <person name="Mortazavi A."/>
        </authorList>
    </citation>
    <scope>NUCLEOTIDE SEQUENCE [LARGE SCALE GENOMIC DNA]</scope>
    <source>
        <strain evidence="3 4">ALL</strain>
    </source>
</reference>
<dbReference type="Gene3D" id="1.10.10.10">
    <property type="entry name" value="Winged helix-like DNA-binding domain superfamily/Winged helix DNA-binding domain"/>
    <property type="match status" value="1"/>
</dbReference>
<evidence type="ECO:0000313" key="4">
    <source>
        <dbReference type="Proteomes" id="UP000298663"/>
    </source>
</evidence>
<dbReference type="GO" id="GO:0000724">
    <property type="term" value="P:double-strand break repair via homologous recombination"/>
    <property type="evidence" value="ECO:0007669"/>
    <property type="project" value="TreeGrafter"/>
</dbReference>
<dbReference type="EMBL" id="AZBU02000002">
    <property type="protein sequence ID" value="TKR92792.1"/>
    <property type="molecule type" value="Genomic_DNA"/>
</dbReference>